<dbReference type="KEGG" id="dtm:BJL86_1725"/>
<dbReference type="InterPro" id="IPR057446">
    <property type="entry name" value="PH_bac"/>
</dbReference>
<dbReference type="Proteomes" id="UP000186104">
    <property type="component" value="Chromosome"/>
</dbReference>
<protein>
    <recommendedName>
        <fullName evidence="2">PH domain-containing protein</fullName>
    </recommendedName>
</protein>
<evidence type="ECO:0000313" key="3">
    <source>
        <dbReference type="EMBL" id="ANI92501.1"/>
    </source>
</evidence>
<evidence type="ECO:0000313" key="4">
    <source>
        <dbReference type="Proteomes" id="UP000186104"/>
    </source>
</evidence>
<keyword evidence="4" id="KW-1185">Reference proteome</keyword>
<dbReference type="RefSeq" id="WP_067471032.1">
    <property type="nucleotide sequence ID" value="NZ_CP015961.1"/>
</dbReference>
<dbReference type="STRING" id="499555.BJL86_1725"/>
<proteinExistence type="predicted"/>
<keyword evidence="1" id="KW-0812">Transmembrane</keyword>
<name>A0A173LLX8_9ACTN</name>
<dbReference type="Pfam" id="PF25362">
    <property type="entry name" value="bPH_11"/>
    <property type="match status" value="1"/>
</dbReference>
<dbReference type="OrthoDB" id="4774775at2"/>
<organism evidence="3 4">
    <name type="scientific">Dietzia timorensis</name>
    <dbReference type="NCBI Taxonomy" id="499555"/>
    <lineage>
        <taxon>Bacteria</taxon>
        <taxon>Bacillati</taxon>
        <taxon>Actinomycetota</taxon>
        <taxon>Actinomycetes</taxon>
        <taxon>Mycobacteriales</taxon>
        <taxon>Dietziaceae</taxon>
        <taxon>Dietzia</taxon>
    </lineage>
</organism>
<gene>
    <name evidence="3" type="ORF">BJL86_1725</name>
</gene>
<feature type="transmembrane region" description="Helical" evidence="1">
    <location>
        <begin position="6"/>
        <end position="23"/>
    </location>
</feature>
<reference evidence="3 4" key="1">
    <citation type="submission" date="2016-06" db="EMBL/GenBank/DDBJ databases">
        <title>Complete genome sequence of a saline-alkali tolerant type strain Dietzia timorensis ID05-A0528T.</title>
        <authorList>
            <person name="Wu X."/>
        </authorList>
    </citation>
    <scope>NUCLEOTIDE SEQUENCE [LARGE SCALE GENOMIC DNA]</scope>
    <source>
        <strain evidence="3 4">ID05-A0528</strain>
    </source>
</reference>
<dbReference type="AlphaFoldDB" id="A0A173LLX8"/>
<dbReference type="EMBL" id="CP015961">
    <property type="protein sequence ID" value="ANI92501.1"/>
    <property type="molecule type" value="Genomic_DNA"/>
</dbReference>
<evidence type="ECO:0000256" key="1">
    <source>
        <dbReference type="SAM" id="Phobius"/>
    </source>
</evidence>
<evidence type="ECO:0000259" key="2">
    <source>
        <dbReference type="Pfam" id="PF25362"/>
    </source>
</evidence>
<keyword evidence="1" id="KW-1133">Transmembrane helix</keyword>
<sequence>MTQNTWTAIIAAIIVVIAALLMWKGWTKRKKAQAGVLGTLPTVPAALGEPTLEPLSGVYVGSTTAGHWQDRVVQEPLGFRSAGDLIAYPEGILLNLDGGQIWIPDADLRAVRTDSRIANKVVPGKGILVFTWTAEGNGDPIDIDTGFRADDKDNYSAWTALKESK</sequence>
<feature type="domain" description="PH" evidence="2">
    <location>
        <begin position="38"/>
        <end position="160"/>
    </location>
</feature>
<accession>A0A173LLX8</accession>
<keyword evidence="1" id="KW-0472">Membrane</keyword>